<feature type="domain" description="Glucose/Sorbosone dehydrogenase" evidence="2">
    <location>
        <begin position="51"/>
        <end position="380"/>
    </location>
</feature>
<dbReference type="Gene3D" id="2.120.10.30">
    <property type="entry name" value="TolB, C-terminal domain"/>
    <property type="match status" value="1"/>
</dbReference>
<sequence length="384" mass="42411">MLLTRSTLITKLVASSLLLASLSWQAAFAQSNTAVPDDNFDVELIVDGLPKSWSLALSPDNEIFVTDRSGRIIVFDQQWNKKSYTTSINDVFSEGQGGFLDLTFHPDFLSNGWIYLSYSAGNSDSNRLKVVRFQLPESGNKVSTIEDVFTVKTDKDTPVHYGGRLAFLSDKSLLISTGDGFDYREQAQVKSSHLGKILRVSDTGKAVDDNPFYDKEAPESNVNFVFSLGHRNPQALLVSNSGVIISHEHGPAGGDEINIIEAGNNYGWPVITNGMDYSGAVITPFTEYKGMQQPNFDWTPSIAPSGMILYESSKLASLSQHLIATSLKFKQLRAVMFDGIGMSNERILLSNFQERLRDIEQDNEGNVLLLTDGEDAKIYKLVAK</sequence>
<evidence type="ECO:0000259" key="2">
    <source>
        <dbReference type="Pfam" id="PF07995"/>
    </source>
</evidence>
<evidence type="ECO:0000313" key="4">
    <source>
        <dbReference type="Proteomes" id="UP000009282"/>
    </source>
</evidence>
<dbReference type="Proteomes" id="UP000009282">
    <property type="component" value="Chromosome"/>
</dbReference>
<dbReference type="OrthoDB" id="9770043at2"/>
<dbReference type="PANTHER" id="PTHR19328:SF75">
    <property type="entry name" value="ALDOSE SUGAR DEHYDROGENASE YLII"/>
    <property type="match status" value="1"/>
</dbReference>
<proteinExistence type="predicted"/>
<dbReference type="EMBL" id="CP003060">
    <property type="protein sequence ID" value="AEP28834.1"/>
    <property type="molecule type" value="Genomic_DNA"/>
</dbReference>
<dbReference type="HOGENOM" id="CLU_012253_1_1_6"/>
<dbReference type="Pfam" id="PF07995">
    <property type="entry name" value="GSDH"/>
    <property type="match status" value="1"/>
</dbReference>
<dbReference type="AlphaFoldDB" id="G4QFP9"/>
<evidence type="ECO:0000256" key="1">
    <source>
        <dbReference type="SAM" id="SignalP"/>
    </source>
</evidence>
<dbReference type="InterPro" id="IPR011042">
    <property type="entry name" value="6-blade_b-propeller_TolB-like"/>
</dbReference>
<dbReference type="InterPro" id="IPR011041">
    <property type="entry name" value="Quinoprot_gluc/sorb_DH_b-prop"/>
</dbReference>
<accession>G4QFP9</accession>
<evidence type="ECO:0000313" key="3">
    <source>
        <dbReference type="EMBL" id="AEP28834.1"/>
    </source>
</evidence>
<dbReference type="InterPro" id="IPR012938">
    <property type="entry name" value="Glc/Sorbosone_DH"/>
</dbReference>
<feature type="signal peptide" evidence="1">
    <location>
        <begin position="1"/>
        <end position="26"/>
    </location>
</feature>
<feature type="chain" id="PRO_5003467495" evidence="1">
    <location>
        <begin position="27"/>
        <end position="384"/>
    </location>
</feature>
<organism evidence="3 4">
    <name type="scientific">Glaciecola nitratireducens (strain JCM 12485 / KCTC 12276 / FR1064)</name>
    <dbReference type="NCBI Taxonomy" id="1085623"/>
    <lineage>
        <taxon>Bacteria</taxon>
        <taxon>Pseudomonadati</taxon>
        <taxon>Pseudomonadota</taxon>
        <taxon>Gammaproteobacteria</taxon>
        <taxon>Alteromonadales</taxon>
        <taxon>Alteromonadaceae</taxon>
        <taxon>Brumicola</taxon>
    </lineage>
</organism>
<name>G4QFP9_GLANF</name>
<protein>
    <submittedName>
        <fullName evidence="3">Glucose/sorbosone dehydrogenase</fullName>
    </submittedName>
</protein>
<gene>
    <name evidence="3" type="ordered locus">GNIT_0690</name>
</gene>
<dbReference type="PANTHER" id="PTHR19328">
    <property type="entry name" value="HEDGEHOG-INTERACTING PROTEIN"/>
    <property type="match status" value="1"/>
</dbReference>
<dbReference type="eggNOG" id="COG2133">
    <property type="taxonomic scope" value="Bacteria"/>
</dbReference>
<dbReference type="KEGG" id="gni:GNIT_0690"/>
<keyword evidence="4" id="KW-1185">Reference proteome</keyword>
<dbReference type="SUPFAM" id="SSF50952">
    <property type="entry name" value="Soluble quinoprotein glucose dehydrogenase"/>
    <property type="match status" value="1"/>
</dbReference>
<reference evidence="3 4" key="1">
    <citation type="journal article" date="2011" name="J. Bacteriol.">
        <title>Complete genome sequence of seawater bacterium Glaciecola nitratireducens FR1064T.</title>
        <authorList>
            <person name="Bian F."/>
            <person name="Qin Q.L."/>
            <person name="Xie B.B."/>
            <person name="Shu Y.L."/>
            <person name="Zhang X.Y."/>
            <person name="Yu Y."/>
            <person name="Chen B."/>
            <person name="Chen X.L."/>
            <person name="Zhou B.C."/>
            <person name="Zhang Y.Z."/>
        </authorList>
    </citation>
    <scope>NUCLEOTIDE SEQUENCE [LARGE SCALE GENOMIC DNA]</scope>
    <source>
        <strain evidence="4">JCM 12485 / KCTC 12276 / FR1064</strain>
    </source>
</reference>
<keyword evidence="1" id="KW-0732">Signal</keyword>
<dbReference type="STRING" id="1085623.GNIT_0690"/>